<sequence>MRRGCGGEAVVKRCGVGSDGKGARHALRVALILCSIWTLGALGTVAAMAQNAAAGALDGRLTDLHGKPLANATIVLHAIDSTATATTNRNGVYRVTGLAPGEYRLEATVNSAADTLGQVGASGEVEDILITAGHTTHMQAALNLAVSSKRQLIEANSADNGLDPVTPVVTTTLDSAQIQQLPAREHDWVAIAATTPAATVNQVPPPDNSLSGSLEQDSANQTVSIGGSPRQASITIDGIRTPVGFSRGGNNQGRTEQTLGESAVMNLSARTGLAGANRSHGDDGAIGIQTQHGRTGLHGQFFFNTRQSQWGALNPFTQQITLTAATTPTTIVQYTPINYSPPYSREAVGIGAGRHILRNKLWAYAAFDGLWRNDPAMATVRQPENFYLQPANEQLAVLGARLGISGTTLFEQEIATYSNWLSQFTGLLGQVPRKASQLQGFTRLDWQITERQHLDLEINLADFNSPSGALGSTIETYGSHSFGDMRRKSGWIIAQHQKFFTENLLNVLGAQWNRHILSVTPSMPSTLESTLIASASGQLPEMMADSRYGFILGAPARLVGTRYPDEQSFLGIDTLSWVRGRHLLKAGASFDHIADTTNGVYNQNGVYDYASIVNFISDVASFQKYGINGVDNPYQNQHNCDPSGKSLGYLPCYTWFKQQIGPNVWSVSTNDLAAFVTEQWQPNHALTLSLGGRMEAEQLPPPIASVNNTDLPQTQKLPPTEYNWEPRFGMAWAPFSSTVLRLGAGLYYGRIDNSAALGALTQTGSSSSDLQFFFKPTDQGAPPFPYTFSTEPQTAVKPGAVYFAPDFHLQEVDQAVVSIGQQLPGNWQIELSALASLGRRLPVSIDTNIDPTQGPQSITYGVVDGLGAGPIKTAQITVPFYSARLNPNYQQIDAIESRANSRYDGAMIKVMRYGRNGLSMRAHYLYAHATDWNPNETGYVQVNGVLDPTNFGLEYGTSGLDIRHSAMAMLLYESHWRGAEWARQAFANWSFSAVGQFRSGLPYTMRVGGYIPGFYTTNRALVEGVGPGLNGSGGDNRLYSVGRNTYRYPETYTADVRLGKRFLLGGDRELEFLAESFNLFNHENVTWIESTGYYISRGSTTGGLPTLNFLTGLKTNTVEFGKPLNINGSNYFRPRELQIGVRARF</sequence>
<feature type="compositionally biased region" description="Polar residues" evidence="1">
    <location>
        <begin position="208"/>
        <end position="229"/>
    </location>
</feature>
<dbReference type="Pfam" id="PF13620">
    <property type="entry name" value="CarboxypepD_reg"/>
    <property type="match status" value="1"/>
</dbReference>
<gene>
    <name evidence="4" type="ORF">CARN6_0964</name>
</gene>
<dbReference type="EMBL" id="CABQ01000109">
    <property type="protein sequence ID" value="CBI07609.1"/>
    <property type="molecule type" value="Genomic_DNA"/>
</dbReference>
<feature type="transmembrane region" description="Helical" evidence="2">
    <location>
        <begin position="29"/>
        <end position="49"/>
    </location>
</feature>
<keyword evidence="2" id="KW-0812">Transmembrane</keyword>
<dbReference type="GO" id="GO:0030246">
    <property type="term" value="F:carbohydrate binding"/>
    <property type="evidence" value="ECO:0007669"/>
    <property type="project" value="InterPro"/>
</dbReference>
<proteinExistence type="predicted"/>
<name>E6QK42_9ZZZZ</name>
<dbReference type="SUPFAM" id="SSF49452">
    <property type="entry name" value="Starch-binding domain-like"/>
    <property type="match status" value="1"/>
</dbReference>
<dbReference type="AlphaFoldDB" id="E6QK42"/>
<feature type="domain" description="TonB-dependent transporter Oar-like beta-barrel" evidence="3">
    <location>
        <begin position="295"/>
        <end position="1085"/>
    </location>
</feature>
<dbReference type="SUPFAM" id="SSF56935">
    <property type="entry name" value="Porins"/>
    <property type="match status" value="1"/>
</dbReference>
<feature type="region of interest" description="Disordered" evidence="1">
    <location>
        <begin position="199"/>
        <end position="229"/>
    </location>
</feature>
<organism evidence="4">
    <name type="scientific">mine drainage metagenome</name>
    <dbReference type="NCBI Taxonomy" id="410659"/>
    <lineage>
        <taxon>unclassified sequences</taxon>
        <taxon>metagenomes</taxon>
        <taxon>ecological metagenomes</taxon>
    </lineage>
</organism>
<dbReference type="Pfam" id="PF25183">
    <property type="entry name" value="OMP_b-brl_4"/>
    <property type="match status" value="1"/>
</dbReference>
<evidence type="ECO:0000313" key="4">
    <source>
        <dbReference type="EMBL" id="CBI07609.1"/>
    </source>
</evidence>
<evidence type="ECO:0000256" key="1">
    <source>
        <dbReference type="SAM" id="MobiDB-lite"/>
    </source>
</evidence>
<protein>
    <recommendedName>
        <fullName evidence="3">TonB-dependent transporter Oar-like beta-barrel domain-containing protein</fullName>
    </recommendedName>
</protein>
<evidence type="ECO:0000256" key="2">
    <source>
        <dbReference type="SAM" id="Phobius"/>
    </source>
</evidence>
<dbReference type="Gene3D" id="2.60.40.1120">
    <property type="entry name" value="Carboxypeptidase-like, regulatory domain"/>
    <property type="match status" value="1"/>
</dbReference>
<evidence type="ECO:0000259" key="3">
    <source>
        <dbReference type="Pfam" id="PF25183"/>
    </source>
</evidence>
<accession>E6QK42</accession>
<keyword evidence="2" id="KW-0472">Membrane</keyword>
<dbReference type="InterPro" id="IPR013784">
    <property type="entry name" value="Carb-bd-like_fold"/>
</dbReference>
<reference evidence="4" key="1">
    <citation type="submission" date="2009-10" db="EMBL/GenBank/DDBJ databases">
        <title>Diversity of trophic interactions inside an arsenic-rich microbial ecosystem.</title>
        <authorList>
            <person name="Bertin P.N."/>
            <person name="Heinrich-Salmeron A."/>
            <person name="Pelletier E."/>
            <person name="Goulhen-Chollet F."/>
            <person name="Arsene-Ploetze F."/>
            <person name="Gallien S."/>
            <person name="Calteau A."/>
            <person name="Vallenet D."/>
            <person name="Casiot C."/>
            <person name="Chane-Woon-Ming B."/>
            <person name="Giloteaux L."/>
            <person name="Barakat M."/>
            <person name="Bonnefoy V."/>
            <person name="Bruneel O."/>
            <person name="Chandler M."/>
            <person name="Cleiss J."/>
            <person name="Duran R."/>
            <person name="Elbaz-Poulichet F."/>
            <person name="Fonknechten N."/>
            <person name="Lauga B."/>
            <person name="Mornico D."/>
            <person name="Ortet P."/>
            <person name="Schaeffer C."/>
            <person name="Siguier P."/>
            <person name="Alexander Thil Smith A."/>
            <person name="Van Dorsselaer A."/>
            <person name="Weissenbach J."/>
            <person name="Medigue C."/>
            <person name="Le Paslier D."/>
        </authorList>
    </citation>
    <scope>NUCLEOTIDE SEQUENCE</scope>
</reference>
<dbReference type="InterPro" id="IPR057601">
    <property type="entry name" value="Oar-like_b-barrel"/>
</dbReference>
<keyword evidence="2" id="KW-1133">Transmembrane helix</keyword>
<comment type="caution">
    <text evidence="4">The sequence shown here is derived from an EMBL/GenBank/DDBJ whole genome shotgun (WGS) entry which is preliminary data.</text>
</comment>